<sequence length="820" mass="94010">MNVNEDNEIPDVEEEDVPIIQFDQNKYDCNEDVDYYSSIDSDEDFEDEDDEELKKVKLHYDLRQPKEYISIFKPLIESEKEFEEKEIADSVWKSVKVFWEEKRKSKKMWCLFEIPTYRNNSRVGLNDTMLLTHFDSTGTEDMTKKGVIVKNVALATKGQSICLEFKNHLGINKQLGDNFTVKLLLNMAQIEDDLSISNFVKLDASQSKAVHAALTRPLSLIQGPPGTGKTVVSATIVYHWVKMRQGQILVCAPSDVAADNLTEKIATVGLNVVRFEARSRETILSPVEKYTLSYQVKVSQTKEAEIIRQLYKQEEKDFDQDENMMFNQLINSVEKDIISKCDVICCTLSSAGDNRLKSLQFKPNVQDRITFAEVEFKTQEAARKLFDSPPIKRLLCGILLQVSYKQNDKRIFEQNDDGKQIFELMSPFKIGQKKIQGKSVGKRDNDNNKQEDEDNKDLQNKKNEKEKSGSDEHPILAHLHGSNITRQHFHSILILDGSSSVQPELYQQLIFAVNKFIDIQRQQDGIISVITYSDQAQIIYEYDNRNLQPMEGYHGRQLTNFSIPLQAAIQLANRNNPLDCECNLIFFTSQDCCICFVNEINKLNSLNIWIDAIGFQNADQTTLEILVRGGGHQSMAQTMEEVYNIFVQLAQKQESIQVVQQLPITTNLPKITDDPPQTIYDSDPRNNFVDVSKQISQMDSKQSSLQLINPQSPLLIIDPNFNVKWTKQDFQNNGRIGSGGFGTICLVKEKQSGKHYARKEMNYGTPKEIEMVNCEVRIIKEINEIFHRSSQSQNSFSHVIEPLGFFVDEDEFKAFLVMEY</sequence>
<dbReference type="InterPro" id="IPR017441">
    <property type="entry name" value="Protein_kinase_ATP_BS"/>
</dbReference>
<dbReference type="PANTHER" id="PTHR43788:SF16">
    <property type="entry name" value="HELICASE WITH ZINC FINGER 2"/>
    <property type="match status" value="1"/>
</dbReference>
<dbReference type="CDD" id="cd00198">
    <property type="entry name" value="vWFA"/>
    <property type="match status" value="1"/>
</dbReference>
<keyword evidence="2" id="KW-0378">Hydrolase</keyword>
<evidence type="ECO:0000256" key="5">
    <source>
        <dbReference type="PROSITE-ProRule" id="PRU10141"/>
    </source>
</evidence>
<evidence type="ECO:0000256" key="6">
    <source>
        <dbReference type="SAM" id="MobiDB-lite"/>
    </source>
</evidence>
<organism evidence="8 9">
    <name type="scientific">Streblomastix strix</name>
    <dbReference type="NCBI Taxonomy" id="222440"/>
    <lineage>
        <taxon>Eukaryota</taxon>
        <taxon>Metamonada</taxon>
        <taxon>Preaxostyla</taxon>
        <taxon>Oxymonadida</taxon>
        <taxon>Streblomastigidae</taxon>
        <taxon>Streblomastix</taxon>
    </lineage>
</organism>
<dbReference type="Pfam" id="PF13086">
    <property type="entry name" value="AAA_11"/>
    <property type="match status" value="1"/>
</dbReference>
<feature type="binding site" evidence="5">
    <location>
        <position position="759"/>
    </location>
    <ligand>
        <name>ATP</name>
        <dbReference type="ChEBI" id="CHEBI:30616"/>
    </ligand>
</feature>
<dbReference type="InterPro" id="IPR036465">
    <property type="entry name" value="vWFA_dom_sf"/>
</dbReference>
<evidence type="ECO:0000256" key="2">
    <source>
        <dbReference type="ARBA" id="ARBA00022801"/>
    </source>
</evidence>
<dbReference type="EMBL" id="SNRW01001814">
    <property type="protein sequence ID" value="KAA6394916.1"/>
    <property type="molecule type" value="Genomic_DNA"/>
</dbReference>
<dbReference type="InterPro" id="IPR027417">
    <property type="entry name" value="P-loop_NTPase"/>
</dbReference>
<feature type="domain" description="Protein kinase" evidence="7">
    <location>
        <begin position="730"/>
        <end position="820"/>
    </location>
</feature>
<dbReference type="InterPro" id="IPR000719">
    <property type="entry name" value="Prot_kinase_dom"/>
</dbReference>
<dbReference type="Gene3D" id="3.40.50.300">
    <property type="entry name" value="P-loop containing nucleotide triphosphate hydrolases"/>
    <property type="match status" value="1"/>
</dbReference>
<gene>
    <name evidence="8" type="ORF">EZS28_009558</name>
</gene>
<evidence type="ECO:0000256" key="3">
    <source>
        <dbReference type="ARBA" id="ARBA00022806"/>
    </source>
</evidence>
<evidence type="ECO:0000313" key="8">
    <source>
        <dbReference type="EMBL" id="KAA6394916.1"/>
    </source>
</evidence>
<evidence type="ECO:0000259" key="7">
    <source>
        <dbReference type="PROSITE" id="PS50011"/>
    </source>
</evidence>
<reference evidence="8 9" key="1">
    <citation type="submission" date="2019-03" db="EMBL/GenBank/DDBJ databases">
        <title>Single cell metagenomics reveals metabolic interactions within the superorganism composed of flagellate Streblomastix strix and complex community of Bacteroidetes bacteria on its surface.</title>
        <authorList>
            <person name="Treitli S.C."/>
            <person name="Kolisko M."/>
            <person name="Husnik F."/>
            <person name="Keeling P."/>
            <person name="Hampl V."/>
        </authorList>
    </citation>
    <scope>NUCLEOTIDE SEQUENCE [LARGE SCALE GENOMIC DNA]</scope>
    <source>
        <strain evidence="8">ST1C</strain>
    </source>
</reference>
<feature type="region of interest" description="Disordered" evidence="6">
    <location>
        <begin position="434"/>
        <end position="474"/>
    </location>
</feature>
<dbReference type="Proteomes" id="UP000324800">
    <property type="component" value="Unassembled WGS sequence"/>
</dbReference>
<dbReference type="GO" id="GO:0016787">
    <property type="term" value="F:hydrolase activity"/>
    <property type="evidence" value="ECO:0007669"/>
    <property type="project" value="UniProtKB-KW"/>
</dbReference>
<dbReference type="PROSITE" id="PS00107">
    <property type="entry name" value="PROTEIN_KINASE_ATP"/>
    <property type="match status" value="1"/>
</dbReference>
<dbReference type="SUPFAM" id="SSF52540">
    <property type="entry name" value="P-loop containing nucleoside triphosphate hydrolases"/>
    <property type="match status" value="1"/>
</dbReference>
<evidence type="ECO:0000256" key="1">
    <source>
        <dbReference type="ARBA" id="ARBA00022741"/>
    </source>
</evidence>
<feature type="compositionally biased region" description="Basic and acidic residues" evidence="6">
    <location>
        <begin position="441"/>
        <end position="474"/>
    </location>
</feature>
<dbReference type="Gene3D" id="3.40.50.410">
    <property type="entry name" value="von Willebrand factor, type A domain"/>
    <property type="match status" value="1"/>
</dbReference>
<comment type="caution">
    <text evidence="8">The sequence shown here is derived from an EMBL/GenBank/DDBJ whole genome shotgun (WGS) entry which is preliminary data.</text>
</comment>
<dbReference type="SUPFAM" id="SSF56112">
    <property type="entry name" value="Protein kinase-like (PK-like)"/>
    <property type="match status" value="1"/>
</dbReference>
<dbReference type="Gene3D" id="3.30.200.20">
    <property type="entry name" value="Phosphorylase Kinase, domain 1"/>
    <property type="match status" value="1"/>
</dbReference>
<dbReference type="SUPFAM" id="SSF53300">
    <property type="entry name" value="vWA-like"/>
    <property type="match status" value="1"/>
</dbReference>
<accession>A0A5J4WJQ7</accession>
<dbReference type="InterPro" id="IPR011009">
    <property type="entry name" value="Kinase-like_dom_sf"/>
</dbReference>
<dbReference type="InterPro" id="IPR050534">
    <property type="entry name" value="Coronavir_polyprotein_1ab"/>
</dbReference>
<keyword evidence="4 5" id="KW-0067">ATP-binding</keyword>
<keyword evidence="1 5" id="KW-0547">Nucleotide-binding</keyword>
<dbReference type="AlphaFoldDB" id="A0A5J4WJQ7"/>
<dbReference type="OrthoDB" id="6513042at2759"/>
<keyword evidence="3" id="KW-0347">Helicase</keyword>
<dbReference type="InterPro" id="IPR041677">
    <property type="entry name" value="DNA2/NAM7_AAA_11"/>
</dbReference>
<evidence type="ECO:0000256" key="4">
    <source>
        <dbReference type="ARBA" id="ARBA00022840"/>
    </source>
</evidence>
<dbReference type="PANTHER" id="PTHR43788">
    <property type="entry name" value="DNA2/NAM7 HELICASE FAMILY MEMBER"/>
    <property type="match status" value="1"/>
</dbReference>
<proteinExistence type="predicted"/>
<dbReference type="PROSITE" id="PS50011">
    <property type="entry name" value="PROTEIN_KINASE_DOM"/>
    <property type="match status" value="1"/>
</dbReference>
<dbReference type="GO" id="GO:0005524">
    <property type="term" value="F:ATP binding"/>
    <property type="evidence" value="ECO:0007669"/>
    <property type="project" value="UniProtKB-UniRule"/>
</dbReference>
<protein>
    <submittedName>
        <fullName evidence="8">Putative regulator of nonsense transcripts 1</fullName>
    </submittedName>
</protein>
<name>A0A5J4WJQ7_9EUKA</name>
<dbReference type="GO" id="GO:0004672">
    <property type="term" value="F:protein kinase activity"/>
    <property type="evidence" value="ECO:0007669"/>
    <property type="project" value="InterPro"/>
</dbReference>
<dbReference type="GO" id="GO:0043139">
    <property type="term" value="F:5'-3' DNA helicase activity"/>
    <property type="evidence" value="ECO:0007669"/>
    <property type="project" value="TreeGrafter"/>
</dbReference>
<evidence type="ECO:0000313" key="9">
    <source>
        <dbReference type="Proteomes" id="UP000324800"/>
    </source>
</evidence>